<evidence type="ECO:0000313" key="6">
    <source>
        <dbReference type="Proteomes" id="UP000604046"/>
    </source>
</evidence>
<gene>
    <name evidence="5" type="primary">inlA</name>
    <name evidence="5" type="ORF">SNAT2548_LOCUS725</name>
</gene>
<feature type="region of interest" description="Disordered" evidence="4">
    <location>
        <begin position="835"/>
        <end position="874"/>
    </location>
</feature>
<keyword evidence="2" id="KW-0677">Repeat</keyword>
<keyword evidence="1" id="KW-0433">Leucine-rich repeat</keyword>
<proteinExistence type="predicted"/>
<dbReference type="EMBL" id="CAJNDS010000035">
    <property type="protein sequence ID" value="CAE6927911.1"/>
    <property type="molecule type" value="Genomic_DNA"/>
</dbReference>
<feature type="compositionally biased region" description="Polar residues" evidence="4">
    <location>
        <begin position="637"/>
        <end position="655"/>
    </location>
</feature>
<dbReference type="GO" id="GO:0005737">
    <property type="term" value="C:cytoplasm"/>
    <property type="evidence" value="ECO:0007669"/>
    <property type="project" value="TreeGrafter"/>
</dbReference>
<evidence type="ECO:0000256" key="3">
    <source>
        <dbReference type="SAM" id="Coils"/>
    </source>
</evidence>
<feature type="region of interest" description="Disordered" evidence="4">
    <location>
        <begin position="1022"/>
        <end position="1054"/>
    </location>
</feature>
<protein>
    <submittedName>
        <fullName evidence="5">InlA protein</fullName>
    </submittedName>
</protein>
<accession>A0A812GW24</accession>
<feature type="compositionally biased region" description="Basic and acidic residues" evidence="4">
    <location>
        <begin position="1106"/>
        <end position="1122"/>
    </location>
</feature>
<feature type="region of interest" description="Disordered" evidence="4">
    <location>
        <begin position="1084"/>
        <end position="1147"/>
    </location>
</feature>
<evidence type="ECO:0000256" key="1">
    <source>
        <dbReference type="ARBA" id="ARBA00022614"/>
    </source>
</evidence>
<dbReference type="OrthoDB" id="428453at2759"/>
<dbReference type="InterPro" id="IPR003591">
    <property type="entry name" value="Leu-rich_rpt_typical-subtyp"/>
</dbReference>
<evidence type="ECO:0000256" key="4">
    <source>
        <dbReference type="SAM" id="MobiDB-lite"/>
    </source>
</evidence>
<feature type="region of interest" description="Disordered" evidence="4">
    <location>
        <begin position="625"/>
        <end position="655"/>
    </location>
</feature>
<dbReference type="PANTHER" id="PTHR15454:SF56">
    <property type="entry name" value="PROTEIN PHOSPHATASE 1 REGULATORY SUBUNIT 7-RELATED"/>
    <property type="match status" value="1"/>
</dbReference>
<comment type="caution">
    <text evidence="5">The sequence shown here is derived from an EMBL/GenBank/DDBJ whole genome shotgun (WGS) entry which is preliminary data.</text>
</comment>
<feature type="compositionally biased region" description="Basic and acidic residues" evidence="4">
    <location>
        <begin position="837"/>
        <end position="850"/>
    </location>
</feature>
<feature type="compositionally biased region" description="Polar residues" evidence="4">
    <location>
        <begin position="559"/>
        <end position="572"/>
    </location>
</feature>
<dbReference type="PANTHER" id="PTHR15454">
    <property type="entry name" value="NISCHARIN RELATED"/>
    <property type="match status" value="1"/>
</dbReference>
<feature type="region of interest" description="Disordered" evidence="4">
    <location>
        <begin position="529"/>
        <end position="581"/>
    </location>
</feature>
<reference evidence="5" key="1">
    <citation type="submission" date="2021-02" db="EMBL/GenBank/DDBJ databases">
        <authorList>
            <person name="Dougan E. K."/>
            <person name="Rhodes N."/>
            <person name="Thang M."/>
            <person name="Chan C."/>
        </authorList>
    </citation>
    <scope>NUCLEOTIDE SEQUENCE</scope>
</reference>
<dbReference type="Proteomes" id="UP000604046">
    <property type="component" value="Unassembled WGS sequence"/>
</dbReference>
<feature type="coiled-coil region" evidence="3">
    <location>
        <begin position="772"/>
        <end position="825"/>
    </location>
</feature>
<keyword evidence="3" id="KW-0175">Coiled coil</keyword>
<sequence length="1476" mass="159057">MAQTELHLDGLGIRKIVETPPGVKVLSISGNRLRSLGSIAACVTLEEINLAANKLNEDALAPLAALPALRVLNISRNHVRDLGPLFLAPPALAAQSRAFPALEVLNISANAALNDITAAMSLQVLRSLTATGLNVTSLHCVHCSLEVVDLRGCCLQTISLLKAVPYLSELMLDGNALLSCKDLLEHPMMQTLRLAHNAIEEISAVQLPSLTELDLASNNISQALHLAGAPRLVSLVVRGNQLTSLVPLSPLRSLTFLDASQNQIRALEPSLRWSVRPLRVLLLNGNEITDVEDVAQTLEMAGGLSLEHLDLRNNPLSIDLYPFADKLPTWTWEASASLEDLISDGFSSVPRSMRDRYWQRLCLVIPSLQSLDGILRDPRRLPTVTLKQEDPSATVTLQGADGDEVMYCTPRRSTEAAAQDFVAGISRRSERSLSIDPQLPTQPLTVDTADAATSPVFREHGGSKEQASSAMSTEALLNLGLAPELLGEAQRKARREAQPVVLAMEVAAAAAAAAVSAASTNQALLSQSRRCGADQATEPETEAEKHGPQHVSEGGQGSGTWSVHQQRTTIQEMTERSGADGQVDEAITSSQGSFLPVVDLSACAGRGPLPGSDGLSAWAAAAQVPGVSSGEPDEESSSCQRQILPSPAQPRSATATTLLVSQRQGSQGGPLPSAQMVVPEEASHDVEEQNAVDQEGLVSVLQLEDAFLQKGTEFEKQQLMIVEKLERAHEDLARQWQELDNERRKSTEQQQQQRQLLAREQAELAQYFKDFEAEMERRYSWQQQQKQEFEEQWHQELAQRRQTWEHEQEKERSKLQQCFHELEEQLQSKIEVAQVQAEDRAKSDAAERTADAPADASEKAVPAPAAPEDCRSQVTSDLLQPKLDPHVRARLLGLTPRQAYDADVSTDALVTEQLSSVHTEMVHERSSASAGSSSPVKAVKASGMPVPAMAAAAPTTVAAAAPMVPSALRVRLSGMASCTSCASTPCTSAPCTSAPRTSAPCPSTPCTSIPCPCRAEERREAERREEERGGHRLGGLGGRLQAEPLVTSAPEPSRKVSFLDPPGSNGAFLRALQGQGIWEVEGSEAPEVPAQPPPLESLSGQATQSVEKEDLAHMDGHERDLKITASLDESGGPRVVSSAEAAPRQNGDSRQAYLRFLRSEMLAQQAYLREIKSARQANKHVPGMRPAGPKVQLPVQGLQGDDRRGRLAAPQAQVLRQGLAEVADFSKRVPAQSSSQLRHVKVVEPGHVAKPEESSTQTAGADPAWHCMVTPVNAGVRGALEALIAQQAWSVPGKALAYTYSLGRAIQNITPPARQRFDATISRDSAREGLLPPLGFSQRAFFYDASSRLSEVISSPFGFGAVYKGRALLFALELRQAERLCQPRLYGAHAGRVILAEIALGRCHTARCSLQEAVTGQPEGPAGLGGSVPLANVLEEEYRRGADSVYFPKLAVVALLCPARALPVFLAEYSRKLVGQ</sequence>
<name>A0A812GW24_9DINO</name>
<evidence type="ECO:0000256" key="2">
    <source>
        <dbReference type="ARBA" id="ARBA00022737"/>
    </source>
</evidence>
<keyword evidence="6" id="KW-1185">Reference proteome</keyword>
<dbReference type="Gene3D" id="3.80.10.10">
    <property type="entry name" value="Ribonuclease Inhibitor"/>
    <property type="match status" value="2"/>
</dbReference>
<dbReference type="SMART" id="SM00369">
    <property type="entry name" value="LRR_TYP"/>
    <property type="match status" value="3"/>
</dbReference>
<dbReference type="SUPFAM" id="SSF52058">
    <property type="entry name" value="L domain-like"/>
    <property type="match status" value="1"/>
</dbReference>
<dbReference type="InterPro" id="IPR032675">
    <property type="entry name" value="LRR_dom_sf"/>
</dbReference>
<organism evidence="5 6">
    <name type="scientific">Symbiodinium natans</name>
    <dbReference type="NCBI Taxonomy" id="878477"/>
    <lineage>
        <taxon>Eukaryota</taxon>
        <taxon>Sar</taxon>
        <taxon>Alveolata</taxon>
        <taxon>Dinophyceae</taxon>
        <taxon>Suessiales</taxon>
        <taxon>Symbiodiniaceae</taxon>
        <taxon>Symbiodinium</taxon>
    </lineage>
</organism>
<evidence type="ECO:0000313" key="5">
    <source>
        <dbReference type="EMBL" id="CAE6927911.1"/>
    </source>
</evidence>